<dbReference type="SMART" id="SM00408">
    <property type="entry name" value="IGc2"/>
    <property type="match status" value="3"/>
</dbReference>
<dbReference type="PROSITE" id="PS50853">
    <property type="entry name" value="FN3"/>
    <property type="match status" value="5"/>
</dbReference>
<dbReference type="PROSITE" id="PS50835">
    <property type="entry name" value="IG_LIKE"/>
    <property type="match status" value="4"/>
</dbReference>
<dbReference type="FunFam" id="2.60.40.10:FF:000192">
    <property type="entry name" value="Myomesin 1"/>
    <property type="match status" value="1"/>
</dbReference>
<feature type="domain" description="Ig-like" evidence="7">
    <location>
        <begin position="1305"/>
        <end position="1383"/>
    </location>
</feature>
<dbReference type="SUPFAM" id="SSF49265">
    <property type="entry name" value="Fibronectin type III"/>
    <property type="match status" value="3"/>
</dbReference>
<evidence type="ECO:0000259" key="7">
    <source>
        <dbReference type="PROSITE" id="PS50835"/>
    </source>
</evidence>
<dbReference type="FunFam" id="2.60.40.10:FF:000124">
    <property type="entry name" value="Myomesin 1"/>
    <property type="match status" value="1"/>
</dbReference>
<comment type="subcellular location">
    <subcellularLocation>
        <location evidence="1">Cytoplasm</location>
    </subcellularLocation>
</comment>
<evidence type="ECO:0000256" key="4">
    <source>
        <dbReference type="ARBA" id="ARBA00022737"/>
    </source>
</evidence>
<evidence type="ECO:0000313" key="9">
    <source>
        <dbReference type="Ensembl" id="ENSGACP00000043102.1"/>
    </source>
</evidence>
<reference evidence="9 10" key="1">
    <citation type="journal article" date="2021" name="G3 (Bethesda)">
        <title>Improved contiguity of the threespine stickleback genome using long-read sequencing.</title>
        <authorList>
            <person name="Nath S."/>
            <person name="Shaw D.E."/>
            <person name="White M.A."/>
        </authorList>
    </citation>
    <scope>NUCLEOTIDE SEQUENCE [LARGE SCALE GENOMIC DNA]</scope>
    <source>
        <strain evidence="9 10">Lake Benthic</strain>
    </source>
</reference>
<feature type="domain" description="Fibronectin type-III" evidence="8">
    <location>
        <begin position="588"/>
        <end position="681"/>
    </location>
</feature>
<feature type="domain" description="Fibronectin type-III" evidence="8">
    <location>
        <begin position="487"/>
        <end position="582"/>
    </location>
</feature>
<evidence type="ECO:0000256" key="1">
    <source>
        <dbReference type="ARBA" id="ARBA00004496"/>
    </source>
</evidence>
<dbReference type="SMART" id="SM00060">
    <property type="entry name" value="FN3"/>
    <property type="match status" value="5"/>
</dbReference>
<dbReference type="PANTHER" id="PTHR13817:SF16">
    <property type="entry name" value="MYOMESIN-1"/>
    <property type="match status" value="1"/>
</dbReference>
<dbReference type="SUPFAM" id="SSF48726">
    <property type="entry name" value="Immunoglobulin"/>
    <property type="match status" value="4"/>
</dbReference>
<sequence>VRGAKDGRLCARDSCLSPQSQKTTVKTEKRQAVVKLSPLPARAKRTYLAMDTDKEVIGYVIPVFRANHEDVRGLMEAREEEVTEEGIHYVAMRNLFVREAREAVDVKVETKTRSTHIRESAERMELSKTVNPSHLSLNLEQTDSLTHRPEFIVKPRGQTVWEGGAVRLHCTVAGWPKPRIAWYKNNVLIDAKAHPEKYAIESSFNMHSLEIKNCDFMDTAQYHASALNVKGEASSVATIVVKNGFCAEHGVTFETTIIDKFEVAFGREGETLSLGCTVIIYPTVKKYQPEVVWSRNSVPLKPSKWVHTHWSGQRATLTLVHLNKEDEGMYTLRVNTKSGFDTYSAYVYVRDADVEVEGVPVAPLDVRCHDANKDYVVVTWKQPAVEGSSSILGYFIDRCEVGTHHWAQCNDAPVKYARFPVTGLVEGRSYVFRVRATNKEGVSRPSRVSDAVVAMDPSDRAPGPSAPWTGMIKFTEEDPTVGVVPGEPSDVVVTEATKSYVVLAWKPPVQRGHEGVMYYIEKCISGTETWQRVNSGMPVKSPRFALFDLAEGKSYSFRVRCCNSSGVGEASVSTGEITVGDKLDLPSSPGNPVATRNTDTSVVVFWGACKDVKYLVGYYVEYSEVGTDVWIPCNNKPVKQTRFVCHGLTTGSNCMFRVKAVNAAGYSQSSSSSEAVVVKAAICEFPLDSATGVTVLEAVKDTMMLTWTEPASKGGADVRGYFVDYRTVKGHVVGKWHEMNLKALTTTSYKAENLKENVFYQFQVRAMNMAGVSEASLPTSALECKEWTITVAGPPVGLHVLEVRDTSAVVLWERPAFDGRTPVNGYYLDIKEASAGEKGWKAAHEKANKTKYMKVTGLKPGASYDFRVRAQNLAGVGKPSAVLGPILAQTRPGTNEIHVDVDDDGVISMIFECAEMKEGSEFVWSKNYQTVTDTSRNVSSHTAAIFNSPSLEDLGTFSCVVTNTDGFSSSYTLTEEGDPVLIFDHSKMCFLSVIPFKNEMAIELLEKGRVRFWTQVEKCTSACQVDYVFNDVIITEEEKYTVNFDKSTGIIEMFMDSLEVSDEGTFTFDLVDGKAKGATSLVLIGDEFRELQKKSEFERAEWVRKQGPHFVEYLDFTVTPECNVLLKCKVRKVVSNKDDEDAQKIERKDGDLTFNIGKISKADAGTYQVLLRDDRGKDKSTFNLTDAGYQAVMNELFRVIANSSCDIKVISTEHGIILYSMITYYNEELRVGWLHKDAKIAASERVKSGVTGEQLWLKINEPTEKDKGKYTMDIFDGKDGVKRVFDLTGKDRARVVGGLPDVVAIQEGKSLNLTGNVWGEPAPEVSWTKNDRELVCDERYQLKFEHGKFASITIAAVTTADSGKYALLVKNKYGTEAGEFTVSVYNPDDEENKEGKKG</sequence>
<feature type="domain" description="Fibronectin type-III" evidence="8">
    <location>
        <begin position="689"/>
        <end position="787"/>
    </location>
</feature>
<dbReference type="FunFam" id="2.60.40.10:FF:000179">
    <property type="entry name" value="Myomesin 2"/>
    <property type="match status" value="1"/>
</dbReference>
<dbReference type="InterPro" id="IPR003599">
    <property type="entry name" value="Ig_sub"/>
</dbReference>
<dbReference type="FunFam" id="2.60.40.10:FF:002172">
    <property type="entry name" value="Myomesin 1a (skelemin)"/>
    <property type="match status" value="2"/>
</dbReference>
<dbReference type="CDD" id="cd00063">
    <property type="entry name" value="FN3"/>
    <property type="match status" value="5"/>
</dbReference>
<dbReference type="Gene3D" id="2.60.40.10">
    <property type="entry name" value="Immunoglobulins"/>
    <property type="match status" value="12"/>
</dbReference>
<dbReference type="Ensembl" id="ENSGACT00000058285.1">
    <property type="protein sequence ID" value="ENSGACP00000043102.1"/>
    <property type="gene ID" value="ENSGACG00000017095.2"/>
</dbReference>
<dbReference type="Pfam" id="PF07679">
    <property type="entry name" value="I-set"/>
    <property type="match status" value="3"/>
</dbReference>
<reference evidence="9" key="2">
    <citation type="submission" date="2025-08" db="UniProtKB">
        <authorList>
            <consortium name="Ensembl"/>
        </authorList>
    </citation>
    <scope>IDENTIFICATION</scope>
</reference>
<evidence type="ECO:0000256" key="2">
    <source>
        <dbReference type="ARBA" id="ARBA00022433"/>
    </source>
</evidence>
<dbReference type="PRINTS" id="PR00014">
    <property type="entry name" value="FNTYPEIII"/>
</dbReference>
<protein>
    <submittedName>
        <fullName evidence="9">Myomesin 1a (skelemin)</fullName>
    </submittedName>
</protein>
<keyword evidence="2" id="KW-0787">Thick filament</keyword>
<dbReference type="InterPro" id="IPR013098">
    <property type="entry name" value="Ig_I-set"/>
</dbReference>
<dbReference type="Proteomes" id="UP000007635">
    <property type="component" value="Chromosome III"/>
</dbReference>
<feature type="domain" description="Fibronectin type-III" evidence="8">
    <location>
        <begin position="794"/>
        <end position="893"/>
    </location>
</feature>
<keyword evidence="10" id="KW-1185">Reference proteome</keyword>
<evidence type="ECO:0000259" key="8">
    <source>
        <dbReference type="PROSITE" id="PS50853"/>
    </source>
</evidence>
<dbReference type="InterPro" id="IPR013783">
    <property type="entry name" value="Ig-like_fold"/>
</dbReference>
<name>A0AAQ4PWL8_GASAC</name>
<evidence type="ECO:0000256" key="6">
    <source>
        <dbReference type="ARBA" id="ARBA00023319"/>
    </source>
</evidence>
<feature type="domain" description="Fibronectin type-III" evidence="8">
    <location>
        <begin position="362"/>
        <end position="457"/>
    </location>
</feature>
<evidence type="ECO:0000313" key="10">
    <source>
        <dbReference type="Proteomes" id="UP000007635"/>
    </source>
</evidence>
<proteinExistence type="predicted"/>
<dbReference type="PANTHER" id="PTHR13817">
    <property type="entry name" value="TITIN"/>
    <property type="match status" value="1"/>
</dbReference>
<keyword evidence="3" id="KW-0963">Cytoplasm</keyword>
<dbReference type="FunFam" id="2.60.40.10:FF:000222">
    <property type="entry name" value="Myomesin 1"/>
    <property type="match status" value="1"/>
</dbReference>
<dbReference type="SMART" id="SM00409">
    <property type="entry name" value="IG"/>
    <property type="match status" value="5"/>
</dbReference>
<feature type="domain" description="Ig-like" evidence="7">
    <location>
        <begin position="149"/>
        <end position="240"/>
    </location>
</feature>
<accession>A0AAQ4PWL8</accession>
<feature type="domain" description="Ig-like" evidence="7">
    <location>
        <begin position="268"/>
        <end position="348"/>
    </location>
</feature>
<dbReference type="InterPro" id="IPR050964">
    <property type="entry name" value="Striated_Muscle_Regulatory"/>
</dbReference>
<dbReference type="Pfam" id="PF00041">
    <property type="entry name" value="fn3"/>
    <property type="match status" value="5"/>
</dbReference>
<reference evidence="9" key="3">
    <citation type="submission" date="2025-09" db="UniProtKB">
        <authorList>
            <consortium name="Ensembl"/>
        </authorList>
    </citation>
    <scope>IDENTIFICATION</scope>
</reference>
<evidence type="ECO:0000256" key="3">
    <source>
        <dbReference type="ARBA" id="ARBA00022490"/>
    </source>
</evidence>
<evidence type="ECO:0000256" key="5">
    <source>
        <dbReference type="ARBA" id="ARBA00023179"/>
    </source>
</evidence>
<dbReference type="FunFam" id="2.60.40.10:FF:000029">
    <property type="entry name" value="Myomesin 1"/>
    <property type="match status" value="1"/>
</dbReference>
<dbReference type="FunFam" id="2.60.40.10:FF:000197">
    <property type="entry name" value="Myomesin 1"/>
    <property type="match status" value="1"/>
</dbReference>
<keyword evidence="5" id="KW-0514">Muscle protein</keyword>
<dbReference type="GeneTree" id="ENSGT00940000154982"/>
<dbReference type="InterPro" id="IPR036179">
    <property type="entry name" value="Ig-like_dom_sf"/>
</dbReference>
<keyword evidence="4" id="KW-0677">Repeat</keyword>
<dbReference type="InterPro" id="IPR007110">
    <property type="entry name" value="Ig-like_dom"/>
</dbReference>
<dbReference type="GO" id="GO:0032982">
    <property type="term" value="C:myosin filament"/>
    <property type="evidence" value="ECO:0007669"/>
    <property type="project" value="UniProtKB-KW"/>
</dbReference>
<dbReference type="FunFam" id="2.60.40.10:FF:000069">
    <property type="entry name" value="Alpha-protein kinase 3"/>
    <property type="match status" value="1"/>
</dbReference>
<organism evidence="9 10">
    <name type="scientific">Gasterosteus aculeatus aculeatus</name>
    <name type="common">three-spined stickleback</name>
    <dbReference type="NCBI Taxonomy" id="481459"/>
    <lineage>
        <taxon>Eukaryota</taxon>
        <taxon>Metazoa</taxon>
        <taxon>Chordata</taxon>
        <taxon>Craniata</taxon>
        <taxon>Vertebrata</taxon>
        <taxon>Euteleostomi</taxon>
        <taxon>Actinopterygii</taxon>
        <taxon>Neopterygii</taxon>
        <taxon>Teleostei</taxon>
        <taxon>Neoteleostei</taxon>
        <taxon>Acanthomorphata</taxon>
        <taxon>Eupercaria</taxon>
        <taxon>Perciformes</taxon>
        <taxon>Cottioidei</taxon>
        <taxon>Gasterosteales</taxon>
        <taxon>Gasterosteidae</taxon>
        <taxon>Gasterosteus</taxon>
    </lineage>
</organism>
<dbReference type="InterPro" id="IPR003598">
    <property type="entry name" value="Ig_sub2"/>
</dbReference>
<keyword evidence="6" id="KW-0393">Immunoglobulin domain</keyword>
<dbReference type="InterPro" id="IPR003961">
    <property type="entry name" value="FN3_dom"/>
</dbReference>
<feature type="domain" description="Ig-like" evidence="7">
    <location>
        <begin position="879"/>
        <end position="974"/>
    </location>
</feature>
<dbReference type="GO" id="GO:0005737">
    <property type="term" value="C:cytoplasm"/>
    <property type="evidence" value="ECO:0007669"/>
    <property type="project" value="UniProtKB-SubCell"/>
</dbReference>
<dbReference type="GO" id="GO:0005198">
    <property type="term" value="F:structural molecule activity"/>
    <property type="evidence" value="ECO:0007669"/>
    <property type="project" value="UniProtKB-ARBA"/>
</dbReference>
<dbReference type="FunFam" id="2.60.40.10:FF:000134">
    <property type="entry name" value="Myomesin 1"/>
    <property type="match status" value="1"/>
</dbReference>
<dbReference type="InterPro" id="IPR036116">
    <property type="entry name" value="FN3_sf"/>
</dbReference>